<dbReference type="Pfam" id="PF01061">
    <property type="entry name" value="ABC2_membrane"/>
    <property type="match status" value="1"/>
</dbReference>
<protein>
    <recommendedName>
        <fullName evidence="8">Transport permease protein</fullName>
    </recommendedName>
</protein>
<evidence type="ECO:0000256" key="8">
    <source>
        <dbReference type="RuleBase" id="RU361157"/>
    </source>
</evidence>
<dbReference type="PANTHER" id="PTHR30413">
    <property type="entry name" value="INNER MEMBRANE TRANSPORT PERMEASE"/>
    <property type="match status" value="1"/>
</dbReference>
<evidence type="ECO:0000256" key="5">
    <source>
        <dbReference type="ARBA" id="ARBA00022692"/>
    </source>
</evidence>
<evidence type="ECO:0000256" key="2">
    <source>
        <dbReference type="ARBA" id="ARBA00007783"/>
    </source>
</evidence>
<evidence type="ECO:0000256" key="7">
    <source>
        <dbReference type="ARBA" id="ARBA00023136"/>
    </source>
</evidence>
<dbReference type="RefSeq" id="WP_331805614.1">
    <property type="nucleotide sequence ID" value="NZ_JAZHPM010000023.1"/>
</dbReference>
<organism evidence="10 11">
    <name type="scientific">Virgibacillus dokdonensis</name>
    <dbReference type="NCBI Taxonomy" id="302167"/>
    <lineage>
        <taxon>Bacteria</taxon>
        <taxon>Bacillati</taxon>
        <taxon>Bacillota</taxon>
        <taxon>Bacilli</taxon>
        <taxon>Bacillales</taxon>
        <taxon>Bacillaceae</taxon>
        <taxon>Virgibacillus</taxon>
    </lineage>
</organism>
<dbReference type="EMBL" id="JAZHPM010000023">
    <property type="protein sequence ID" value="MEF2292947.1"/>
    <property type="molecule type" value="Genomic_DNA"/>
</dbReference>
<reference evidence="10 11" key="1">
    <citation type="submission" date="2024-01" db="EMBL/GenBank/DDBJ databases">
        <title>Survival strategy associated with biotechnological potential of Virgibacillus dokdonensis T4.6 isolated from salt-fermented shrimp paste.</title>
        <authorList>
            <person name="Doan T.V."/>
            <person name="Quach N.T."/>
            <person name="Phi Q.-T."/>
        </authorList>
    </citation>
    <scope>NUCLEOTIDE SEQUENCE [LARGE SCALE GENOMIC DNA]</scope>
    <source>
        <strain evidence="10 11">T4.6</strain>
    </source>
</reference>
<feature type="transmembrane region" description="Helical" evidence="8">
    <location>
        <begin position="70"/>
        <end position="96"/>
    </location>
</feature>
<dbReference type="PANTHER" id="PTHR30413:SF10">
    <property type="entry name" value="CAPSULE POLYSACCHARIDE EXPORT INNER-MEMBRANE PROTEIN CTRC"/>
    <property type="match status" value="1"/>
</dbReference>
<comment type="caution">
    <text evidence="10">The sequence shown here is derived from an EMBL/GenBank/DDBJ whole genome shotgun (WGS) entry which is preliminary data.</text>
</comment>
<keyword evidence="5 8" id="KW-0812">Transmembrane</keyword>
<feature type="transmembrane region" description="Helical" evidence="8">
    <location>
        <begin position="145"/>
        <end position="166"/>
    </location>
</feature>
<evidence type="ECO:0000256" key="1">
    <source>
        <dbReference type="ARBA" id="ARBA00004651"/>
    </source>
</evidence>
<dbReference type="InterPro" id="IPR013525">
    <property type="entry name" value="ABC2_TM"/>
</dbReference>
<comment type="subcellular location">
    <subcellularLocation>
        <location evidence="1 8">Cell membrane</location>
        <topology evidence="1 8">Multi-pass membrane protein</topology>
    </subcellularLocation>
</comment>
<gene>
    <name evidence="10" type="ORF">V2W34_13180</name>
</gene>
<accession>A0ABU7VIB6</accession>
<dbReference type="InterPro" id="IPR047817">
    <property type="entry name" value="ABC2_TM_bact-type"/>
</dbReference>
<feature type="transmembrane region" description="Helical" evidence="8">
    <location>
        <begin position="117"/>
        <end position="139"/>
    </location>
</feature>
<sequence length="274" mass="32473">MFKEVWKVLKEQYEYRDLIFRMALFENKGMYQIHYLGSLWQFLSPAIQVAIYWFVFGTIREGAPVDGTPFFLWLIIGLIPWFFISPSIIQGSNSVYQKVGLVSKMNFPVSLLPTIRILSNSFQFFIMMTILFVIVFSYGVEPTLYMFQIIYYLICLFVFLFSFSLLSSTISTLIRDYQTALQSLMRMLLYLSPILWNTSKITSFLPEKGPFIESILKLNPLFYILEGFRDSILGRAWFFEDLVYMGYFWSLILCLLYFGAKIHIKFRRNFMDYL</sequence>
<feature type="transmembrane region" description="Helical" evidence="8">
    <location>
        <begin position="242"/>
        <end position="260"/>
    </location>
</feature>
<keyword evidence="11" id="KW-1185">Reference proteome</keyword>
<dbReference type="Proteomes" id="UP001356080">
    <property type="component" value="Unassembled WGS sequence"/>
</dbReference>
<keyword evidence="4 8" id="KW-1003">Cell membrane</keyword>
<dbReference type="PROSITE" id="PS51012">
    <property type="entry name" value="ABC_TM2"/>
    <property type="match status" value="1"/>
</dbReference>
<evidence type="ECO:0000313" key="11">
    <source>
        <dbReference type="Proteomes" id="UP001356080"/>
    </source>
</evidence>
<evidence type="ECO:0000256" key="4">
    <source>
        <dbReference type="ARBA" id="ARBA00022475"/>
    </source>
</evidence>
<keyword evidence="6 8" id="KW-1133">Transmembrane helix</keyword>
<proteinExistence type="inferred from homology"/>
<evidence type="ECO:0000313" key="10">
    <source>
        <dbReference type="EMBL" id="MEF2292947.1"/>
    </source>
</evidence>
<keyword evidence="3 8" id="KW-0813">Transport</keyword>
<feature type="transmembrane region" description="Helical" evidence="8">
    <location>
        <begin position="35"/>
        <end position="55"/>
    </location>
</feature>
<feature type="domain" description="ABC transmembrane type-2" evidence="9">
    <location>
        <begin position="36"/>
        <end position="268"/>
    </location>
</feature>
<comment type="similarity">
    <text evidence="2 8">Belongs to the ABC-2 integral membrane protein family.</text>
</comment>
<evidence type="ECO:0000256" key="6">
    <source>
        <dbReference type="ARBA" id="ARBA00022989"/>
    </source>
</evidence>
<keyword evidence="7 8" id="KW-0472">Membrane</keyword>
<feature type="transmembrane region" description="Helical" evidence="8">
    <location>
        <begin position="187"/>
        <end position="205"/>
    </location>
</feature>
<evidence type="ECO:0000256" key="3">
    <source>
        <dbReference type="ARBA" id="ARBA00022448"/>
    </source>
</evidence>
<name>A0ABU7VIB6_9BACI</name>
<evidence type="ECO:0000259" key="9">
    <source>
        <dbReference type="PROSITE" id="PS51012"/>
    </source>
</evidence>